<evidence type="ECO:0000313" key="3">
    <source>
        <dbReference type="Proteomes" id="UP001497512"/>
    </source>
</evidence>
<dbReference type="Proteomes" id="UP001497512">
    <property type="component" value="Chromosome 3"/>
</dbReference>
<accession>A0ABP0UHS5</accession>
<name>A0ABP0UHS5_9BRYO</name>
<keyword evidence="1" id="KW-0472">Membrane</keyword>
<evidence type="ECO:0000256" key="1">
    <source>
        <dbReference type="SAM" id="Phobius"/>
    </source>
</evidence>
<gene>
    <name evidence="2" type="ORF">CSSPTR1EN2_LOCUS14627</name>
</gene>
<reference evidence="2" key="1">
    <citation type="submission" date="2024-02" db="EMBL/GenBank/DDBJ databases">
        <authorList>
            <consortium name="ELIXIR-Norway"/>
            <consortium name="Elixir Norway"/>
        </authorList>
    </citation>
    <scope>NUCLEOTIDE SEQUENCE</scope>
</reference>
<feature type="transmembrane region" description="Helical" evidence="1">
    <location>
        <begin position="85"/>
        <end position="104"/>
    </location>
</feature>
<organism evidence="2 3">
    <name type="scientific">Sphagnum troendelagicum</name>
    <dbReference type="NCBI Taxonomy" id="128251"/>
    <lineage>
        <taxon>Eukaryota</taxon>
        <taxon>Viridiplantae</taxon>
        <taxon>Streptophyta</taxon>
        <taxon>Embryophyta</taxon>
        <taxon>Bryophyta</taxon>
        <taxon>Sphagnophytina</taxon>
        <taxon>Sphagnopsida</taxon>
        <taxon>Sphagnales</taxon>
        <taxon>Sphagnaceae</taxon>
        <taxon>Sphagnum</taxon>
    </lineage>
</organism>
<keyword evidence="3" id="KW-1185">Reference proteome</keyword>
<keyword evidence="1" id="KW-1133">Transmembrane helix</keyword>
<protein>
    <submittedName>
        <fullName evidence="2">Uncharacterized protein</fullName>
    </submittedName>
</protein>
<evidence type="ECO:0000313" key="2">
    <source>
        <dbReference type="EMBL" id="CAK9219558.1"/>
    </source>
</evidence>
<sequence>MEVEAGLLRYAVLCVRMGKMTPSEAKLFVKSTSRSNPPRQGKRIAWIGSSESEWESIFAEAEKLRDDDKVDRQANIRKKEVMRRVVIVVGGILLLVLILTPATYSYSPFAFYMYGFFLIGISKDTPTALEEDFKILEKEYGRF</sequence>
<dbReference type="EMBL" id="OZ019895">
    <property type="protein sequence ID" value="CAK9219558.1"/>
    <property type="molecule type" value="Genomic_DNA"/>
</dbReference>
<proteinExistence type="predicted"/>
<keyword evidence="1" id="KW-0812">Transmembrane</keyword>